<evidence type="ECO:0000256" key="4">
    <source>
        <dbReference type="ARBA" id="ARBA00022475"/>
    </source>
</evidence>
<name>A0ABV2M1C4_9FIRM</name>
<keyword evidence="13 14" id="KW-0472">Membrane</keyword>
<evidence type="ECO:0000259" key="16">
    <source>
        <dbReference type="PROSITE" id="PS50885"/>
    </source>
</evidence>
<evidence type="ECO:0000256" key="12">
    <source>
        <dbReference type="ARBA" id="ARBA00023012"/>
    </source>
</evidence>
<dbReference type="EC" id="2.7.13.3" evidence="3"/>
<evidence type="ECO:0000313" key="18">
    <source>
        <dbReference type="Proteomes" id="UP001549106"/>
    </source>
</evidence>
<evidence type="ECO:0000256" key="14">
    <source>
        <dbReference type="SAM" id="Phobius"/>
    </source>
</evidence>
<dbReference type="SUPFAM" id="SSF158472">
    <property type="entry name" value="HAMP domain-like"/>
    <property type="match status" value="1"/>
</dbReference>
<feature type="domain" description="HAMP" evidence="16">
    <location>
        <begin position="182"/>
        <end position="234"/>
    </location>
</feature>
<keyword evidence="18" id="KW-1185">Reference proteome</keyword>
<keyword evidence="6" id="KW-0808">Transferase</keyword>
<dbReference type="GO" id="GO:0016301">
    <property type="term" value="F:kinase activity"/>
    <property type="evidence" value="ECO:0007669"/>
    <property type="project" value="UniProtKB-KW"/>
</dbReference>
<evidence type="ECO:0000313" key="17">
    <source>
        <dbReference type="EMBL" id="MET3750258.1"/>
    </source>
</evidence>
<feature type="transmembrane region" description="Helical" evidence="14">
    <location>
        <begin position="20"/>
        <end position="37"/>
    </location>
</feature>
<keyword evidence="8" id="KW-0547">Nucleotide-binding</keyword>
<dbReference type="PANTHER" id="PTHR45528:SF1">
    <property type="entry name" value="SENSOR HISTIDINE KINASE CPXA"/>
    <property type="match status" value="1"/>
</dbReference>
<evidence type="ECO:0000256" key="10">
    <source>
        <dbReference type="ARBA" id="ARBA00022840"/>
    </source>
</evidence>
<dbReference type="Gene3D" id="3.30.565.10">
    <property type="entry name" value="Histidine kinase-like ATPase, C-terminal domain"/>
    <property type="match status" value="1"/>
</dbReference>
<dbReference type="CDD" id="cd06225">
    <property type="entry name" value="HAMP"/>
    <property type="match status" value="1"/>
</dbReference>
<evidence type="ECO:0000259" key="15">
    <source>
        <dbReference type="PROSITE" id="PS50109"/>
    </source>
</evidence>
<sequence length="444" mass="51085">MIKKKRNERERKLTQELMLLFLTSFTVAVLATMFFVSRRFAAYGWVLEHEIFTDSREEYMDWLKETAPSYRMDQPEIYMPVFEEKADIYTWLGIYDEDGQYQEGFFPEVLDSPFWGSWVWSDSDIAAQGMETPVETEIEFQDGTARVQIMSYQSLKFFSLYYLMVAAADGMAVFFPLLIFAHRRMKYLGNLRAEITVIGQGDMEHRVTVKGHDEISALAAELDNMRLTLKNSMENERKVHRDNQELIRAVSHDLRTPLTALNGYLEILHRKKGRAEDYPAYIQKCLEKTEEIRNLSDKMFEYALVFENTGETIMQTWNPSMFAEMVKEMAEELSVQGIPVSFSQGELPEAIWKANPFLIRRLIWNLGSNIERYGDRTRTTDIQVYVEGKTLKTVMSNGMGKEKQAVGSGIGLKSAAKIAELHGGSLLCGKTGEEFVAELSLPLR</sequence>
<gene>
    <name evidence="17" type="ORF">ABID24_001504</name>
</gene>
<keyword evidence="4" id="KW-1003">Cell membrane</keyword>
<keyword evidence="7 14" id="KW-0812">Transmembrane</keyword>
<reference evidence="17 18" key="1">
    <citation type="submission" date="2024-06" db="EMBL/GenBank/DDBJ databases">
        <title>Genomic Encyclopedia of Type Strains, Phase IV (KMG-IV): sequencing the most valuable type-strain genomes for metagenomic binning, comparative biology and taxonomic classification.</title>
        <authorList>
            <person name="Goeker M."/>
        </authorList>
    </citation>
    <scope>NUCLEOTIDE SEQUENCE [LARGE SCALE GENOMIC DNA]</scope>
    <source>
        <strain evidence="17 18">DSM 29492</strain>
    </source>
</reference>
<evidence type="ECO:0000256" key="6">
    <source>
        <dbReference type="ARBA" id="ARBA00022679"/>
    </source>
</evidence>
<keyword evidence="12" id="KW-0902">Two-component regulatory system</keyword>
<evidence type="ECO:0000256" key="8">
    <source>
        <dbReference type="ARBA" id="ARBA00022741"/>
    </source>
</evidence>
<feature type="domain" description="Histidine kinase" evidence="15">
    <location>
        <begin position="249"/>
        <end position="444"/>
    </location>
</feature>
<dbReference type="Pfam" id="PF00512">
    <property type="entry name" value="HisKA"/>
    <property type="match status" value="1"/>
</dbReference>
<feature type="transmembrane region" description="Helical" evidence="14">
    <location>
        <begin position="160"/>
        <end position="181"/>
    </location>
</feature>
<comment type="catalytic activity">
    <reaction evidence="1">
        <text>ATP + protein L-histidine = ADP + protein N-phospho-L-histidine.</text>
        <dbReference type="EC" id="2.7.13.3"/>
    </reaction>
</comment>
<dbReference type="RefSeq" id="WP_257464460.1">
    <property type="nucleotide sequence ID" value="NZ_JANJZT010000009.1"/>
</dbReference>
<evidence type="ECO:0000256" key="2">
    <source>
        <dbReference type="ARBA" id="ARBA00004651"/>
    </source>
</evidence>
<keyword evidence="11 14" id="KW-1133">Transmembrane helix</keyword>
<dbReference type="SMART" id="SM00388">
    <property type="entry name" value="HisKA"/>
    <property type="match status" value="1"/>
</dbReference>
<organism evidence="17 18">
    <name type="scientific">Blautia caecimuris</name>
    <dbReference type="NCBI Taxonomy" id="1796615"/>
    <lineage>
        <taxon>Bacteria</taxon>
        <taxon>Bacillati</taxon>
        <taxon>Bacillota</taxon>
        <taxon>Clostridia</taxon>
        <taxon>Lachnospirales</taxon>
        <taxon>Lachnospiraceae</taxon>
        <taxon>Blautia</taxon>
    </lineage>
</organism>
<dbReference type="PROSITE" id="PS50109">
    <property type="entry name" value="HIS_KIN"/>
    <property type="match status" value="1"/>
</dbReference>
<evidence type="ECO:0000256" key="9">
    <source>
        <dbReference type="ARBA" id="ARBA00022777"/>
    </source>
</evidence>
<dbReference type="Gene3D" id="6.10.340.10">
    <property type="match status" value="1"/>
</dbReference>
<evidence type="ECO:0000256" key="5">
    <source>
        <dbReference type="ARBA" id="ARBA00022553"/>
    </source>
</evidence>
<dbReference type="PROSITE" id="PS50885">
    <property type="entry name" value="HAMP"/>
    <property type="match status" value="1"/>
</dbReference>
<dbReference type="InterPro" id="IPR036890">
    <property type="entry name" value="HATPase_C_sf"/>
</dbReference>
<evidence type="ECO:0000256" key="13">
    <source>
        <dbReference type="ARBA" id="ARBA00023136"/>
    </source>
</evidence>
<dbReference type="SUPFAM" id="SSF47384">
    <property type="entry name" value="Homodimeric domain of signal transducing histidine kinase"/>
    <property type="match status" value="1"/>
</dbReference>
<evidence type="ECO:0000256" key="3">
    <source>
        <dbReference type="ARBA" id="ARBA00012438"/>
    </source>
</evidence>
<comment type="caution">
    <text evidence="17">The sequence shown here is derived from an EMBL/GenBank/DDBJ whole genome shotgun (WGS) entry which is preliminary data.</text>
</comment>
<dbReference type="InterPro" id="IPR003661">
    <property type="entry name" value="HisK_dim/P_dom"/>
</dbReference>
<accession>A0ABV2M1C4</accession>
<dbReference type="PANTHER" id="PTHR45528">
    <property type="entry name" value="SENSOR HISTIDINE KINASE CPXA"/>
    <property type="match status" value="1"/>
</dbReference>
<dbReference type="InterPro" id="IPR050398">
    <property type="entry name" value="HssS/ArlS-like"/>
</dbReference>
<dbReference type="CDD" id="cd00082">
    <property type="entry name" value="HisKA"/>
    <property type="match status" value="1"/>
</dbReference>
<dbReference type="InterPro" id="IPR003660">
    <property type="entry name" value="HAMP_dom"/>
</dbReference>
<dbReference type="InterPro" id="IPR036097">
    <property type="entry name" value="HisK_dim/P_sf"/>
</dbReference>
<dbReference type="Gene3D" id="1.10.287.130">
    <property type="match status" value="1"/>
</dbReference>
<dbReference type="SUPFAM" id="SSF55874">
    <property type="entry name" value="ATPase domain of HSP90 chaperone/DNA topoisomerase II/histidine kinase"/>
    <property type="match status" value="1"/>
</dbReference>
<dbReference type="InterPro" id="IPR005467">
    <property type="entry name" value="His_kinase_dom"/>
</dbReference>
<keyword evidence="5" id="KW-0597">Phosphoprotein</keyword>
<keyword evidence="9 17" id="KW-0418">Kinase</keyword>
<dbReference type="EMBL" id="JBEPMJ010000009">
    <property type="protein sequence ID" value="MET3750258.1"/>
    <property type="molecule type" value="Genomic_DNA"/>
</dbReference>
<evidence type="ECO:0000256" key="1">
    <source>
        <dbReference type="ARBA" id="ARBA00000085"/>
    </source>
</evidence>
<keyword evidence="10" id="KW-0067">ATP-binding</keyword>
<comment type="subcellular location">
    <subcellularLocation>
        <location evidence="2">Cell membrane</location>
        <topology evidence="2">Multi-pass membrane protein</topology>
    </subcellularLocation>
</comment>
<evidence type="ECO:0000256" key="11">
    <source>
        <dbReference type="ARBA" id="ARBA00022989"/>
    </source>
</evidence>
<protein>
    <recommendedName>
        <fullName evidence="3">histidine kinase</fullName>
        <ecNumber evidence="3">2.7.13.3</ecNumber>
    </recommendedName>
</protein>
<dbReference type="Proteomes" id="UP001549106">
    <property type="component" value="Unassembled WGS sequence"/>
</dbReference>
<dbReference type="SMART" id="SM00304">
    <property type="entry name" value="HAMP"/>
    <property type="match status" value="1"/>
</dbReference>
<dbReference type="Pfam" id="PF00672">
    <property type="entry name" value="HAMP"/>
    <property type="match status" value="1"/>
</dbReference>
<proteinExistence type="predicted"/>
<evidence type="ECO:0000256" key="7">
    <source>
        <dbReference type="ARBA" id="ARBA00022692"/>
    </source>
</evidence>